<gene>
    <name evidence="1" type="ORF">TSAR_006911</name>
</gene>
<dbReference type="AlphaFoldDB" id="A0A232EFH0"/>
<name>A0A232EFH0_9HYME</name>
<dbReference type="Proteomes" id="UP000215335">
    <property type="component" value="Unassembled WGS sequence"/>
</dbReference>
<dbReference type="EMBL" id="NNAY01005013">
    <property type="protein sequence ID" value="OXU17109.1"/>
    <property type="molecule type" value="Genomic_DNA"/>
</dbReference>
<keyword evidence="2" id="KW-1185">Reference proteome</keyword>
<comment type="caution">
    <text evidence="1">The sequence shown here is derived from an EMBL/GenBank/DDBJ whole genome shotgun (WGS) entry which is preliminary data.</text>
</comment>
<proteinExistence type="predicted"/>
<organism evidence="1 2">
    <name type="scientific">Trichomalopsis sarcophagae</name>
    <dbReference type="NCBI Taxonomy" id="543379"/>
    <lineage>
        <taxon>Eukaryota</taxon>
        <taxon>Metazoa</taxon>
        <taxon>Ecdysozoa</taxon>
        <taxon>Arthropoda</taxon>
        <taxon>Hexapoda</taxon>
        <taxon>Insecta</taxon>
        <taxon>Pterygota</taxon>
        <taxon>Neoptera</taxon>
        <taxon>Endopterygota</taxon>
        <taxon>Hymenoptera</taxon>
        <taxon>Apocrita</taxon>
        <taxon>Proctotrupomorpha</taxon>
        <taxon>Chalcidoidea</taxon>
        <taxon>Pteromalidae</taxon>
        <taxon>Pteromalinae</taxon>
        <taxon>Trichomalopsis</taxon>
    </lineage>
</organism>
<reference evidence="1 2" key="1">
    <citation type="journal article" date="2017" name="Curr. Biol.">
        <title>The Evolution of Venom by Co-option of Single-Copy Genes.</title>
        <authorList>
            <person name="Martinson E.O."/>
            <person name="Mrinalini"/>
            <person name="Kelkar Y.D."/>
            <person name="Chang C.H."/>
            <person name="Werren J.H."/>
        </authorList>
    </citation>
    <scope>NUCLEOTIDE SEQUENCE [LARGE SCALE GENOMIC DNA]</scope>
    <source>
        <strain evidence="1 2">Alberta</strain>
        <tissue evidence="1">Whole body</tissue>
    </source>
</reference>
<sequence length="124" mass="14248">MLVLFTITPSPKKDTYPPNTDRNLSFENHELEASGTKKLQADTQEEKFLSKTEKRFLKSSMSGKRGRLSETAKPELDFTRRQAIISYAASILSLETREDIEKNLKTILTDKCKHFLDVFYVSDV</sequence>
<evidence type="ECO:0000313" key="1">
    <source>
        <dbReference type="EMBL" id="OXU17109.1"/>
    </source>
</evidence>
<protein>
    <submittedName>
        <fullName evidence="1">Uncharacterized protein</fullName>
    </submittedName>
</protein>
<evidence type="ECO:0000313" key="2">
    <source>
        <dbReference type="Proteomes" id="UP000215335"/>
    </source>
</evidence>
<accession>A0A232EFH0</accession>